<sequence length="985" mass="106609">MSLHLYKPLGSNDESVRLSTAHTLTTELTTLLTTECTPQSKKDVDYALSRLTKGLSSGSNSSRPGFAIVLTEFLASLQSSGNPAKWDISLATILSAVKTNTTPQSGHTTRPEERGYHLGRLFGLQSILQSGITAAPGSEAEAAHREVLDELFELAKRKPWLRESCAWAVCESVQRGVGAAAAAATYSALVESGMSKTTEGIAAWLCVAAYHPGVAAPREVWSGGLPLGAGNLGVLGKILKDSGEEEGGGGAAKGTWSQKLHFVWDLILAVYLAEEGVWSELRKSSEIAGWAELWRAVVDESLFSTSASEERKFHGFLLFAKALEQTTPSTSQHLSALFTKNFMRSLINQLSDASRYLHKAAAKCSRALLAKAEAAPWSVPIIITQLITNNGTPTFDSLTKGKHVEKILCLANEDGLVAVVRVLRGIMLAPGVDEVKAAEVRRQWACDQVLSVVRSSKSVKSGAWLREVVEMFTAFGHFDVQEGVTPPVSAASQGMFRSRLMSCLSHLITLKDAEDGDETWPYRAVKTIGALKKTDGYKLAIEIDDVIAEALKSATKTLERIRKKRAAHSSKDSTKSSQLSSFELLYSLVILQVYSGETDALGVLDELQICYDKVVRKKGDDEDVDASQVLVEILLSFLSKPSVLLRKLAQQVFASFVDQITAGGLEAMFAVLETKESLGGQQELFDGNDEDEEGDVDMDGSDDGEEDSDVEVVDAEDMDLDEEDASSDDEDSASDDDEEDEEIDETEATKLESALAEALSASGAAANSDDDGSDMDDDAMLALDQHLVTIFKQRSAEKSKKAETRAAKETITNFKNRVLDLLDIFARSSRALDVGVSSVIVLPLLRCARRTASRPVAEHAAVVVRNFANSLRGKEADAMVGKKQEREALWGLLEEVHVEAAKDGGAGREKHKAACSQASIAIMKVLVASGGMKKEDVERAVGIYMKSLTKLLTDRTWRVQGGLFTDFINWAVTAGKRLQNGEVSK</sequence>
<name>A0A3N4KZQ9_9PEZI</name>
<dbReference type="PANTHER" id="PTHR13213">
    <property type="entry name" value="MYB-BINDING PROTEIN 1A FAMILY MEMBER"/>
    <property type="match status" value="1"/>
</dbReference>
<evidence type="ECO:0000313" key="5">
    <source>
        <dbReference type="EMBL" id="RPB16034.1"/>
    </source>
</evidence>
<evidence type="ECO:0000313" key="6">
    <source>
        <dbReference type="Proteomes" id="UP000277580"/>
    </source>
</evidence>
<evidence type="ECO:0000256" key="4">
    <source>
        <dbReference type="SAM" id="MobiDB-lite"/>
    </source>
</evidence>
<dbReference type="OrthoDB" id="342531at2759"/>
<dbReference type="Proteomes" id="UP000277580">
    <property type="component" value="Unassembled WGS sequence"/>
</dbReference>
<evidence type="ECO:0000256" key="1">
    <source>
        <dbReference type="ARBA" id="ARBA00004123"/>
    </source>
</evidence>
<proteinExistence type="inferred from homology"/>
<dbReference type="SUPFAM" id="SSF48371">
    <property type="entry name" value="ARM repeat"/>
    <property type="match status" value="1"/>
</dbReference>
<evidence type="ECO:0000256" key="3">
    <source>
        <dbReference type="ARBA" id="ARBA00023242"/>
    </source>
</evidence>
<evidence type="ECO:0008006" key="7">
    <source>
        <dbReference type="Google" id="ProtNLM"/>
    </source>
</evidence>
<dbReference type="EMBL" id="ML119110">
    <property type="protein sequence ID" value="RPB16034.1"/>
    <property type="molecule type" value="Genomic_DNA"/>
</dbReference>
<accession>A0A3N4KZQ9</accession>
<keyword evidence="6" id="KW-1185">Reference proteome</keyword>
<gene>
    <name evidence="5" type="ORF">P167DRAFT_500762</name>
</gene>
<dbReference type="InParanoid" id="A0A3N4KZQ9"/>
<dbReference type="AlphaFoldDB" id="A0A3N4KZQ9"/>
<feature type="compositionally biased region" description="Low complexity" evidence="4">
    <location>
        <begin position="751"/>
        <end position="767"/>
    </location>
</feature>
<dbReference type="InterPro" id="IPR016024">
    <property type="entry name" value="ARM-type_fold"/>
</dbReference>
<dbReference type="STRING" id="1392247.A0A3N4KZQ9"/>
<dbReference type="Pfam" id="PF04931">
    <property type="entry name" value="DNA_pol_phi"/>
    <property type="match status" value="1"/>
</dbReference>
<comment type="subcellular location">
    <subcellularLocation>
        <location evidence="1">Nucleus</location>
    </subcellularLocation>
</comment>
<reference evidence="5 6" key="1">
    <citation type="journal article" date="2018" name="Nat. Ecol. Evol.">
        <title>Pezizomycetes genomes reveal the molecular basis of ectomycorrhizal truffle lifestyle.</title>
        <authorList>
            <person name="Murat C."/>
            <person name="Payen T."/>
            <person name="Noel B."/>
            <person name="Kuo A."/>
            <person name="Morin E."/>
            <person name="Chen J."/>
            <person name="Kohler A."/>
            <person name="Krizsan K."/>
            <person name="Balestrini R."/>
            <person name="Da Silva C."/>
            <person name="Montanini B."/>
            <person name="Hainaut M."/>
            <person name="Levati E."/>
            <person name="Barry K.W."/>
            <person name="Belfiori B."/>
            <person name="Cichocki N."/>
            <person name="Clum A."/>
            <person name="Dockter R.B."/>
            <person name="Fauchery L."/>
            <person name="Guy J."/>
            <person name="Iotti M."/>
            <person name="Le Tacon F."/>
            <person name="Lindquist E.A."/>
            <person name="Lipzen A."/>
            <person name="Malagnac F."/>
            <person name="Mello A."/>
            <person name="Molinier V."/>
            <person name="Miyauchi S."/>
            <person name="Poulain J."/>
            <person name="Riccioni C."/>
            <person name="Rubini A."/>
            <person name="Sitrit Y."/>
            <person name="Splivallo R."/>
            <person name="Traeger S."/>
            <person name="Wang M."/>
            <person name="Zifcakova L."/>
            <person name="Wipf D."/>
            <person name="Zambonelli A."/>
            <person name="Paolocci F."/>
            <person name="Nowrousian M."/>
            <person name="Ottonello S."/>
            <person name="Baldrian P."/>
            <person name="Spatafora J.W."/>
            <person name="Henrissat B."/>
            <person name="Nagy L.G."/>
            <person name="Aury J.M."/>
            <person name="Wincker P."/>
            <person name="Grigoriev I.V."/>
            <person name="Bonfante P."/>
            <person name="Martin F.M."/>
        </authorList>
    </citation>
    <scope>NUCLEOTIDE SEQUENCE [LARGE SCALE GENOMIC DNA]</scope>
    <source>
        <strain evidence="5 6">CCBAS932</strain>
    </source>
</reference>
<dbReference type="GO" id="GO:0000182">
    <property type="term" value="F:rDNA binding"/>
    <property type="evidence" value="ECO:0007669"/>
    <property type="project" value="TreeGrafter"/>
</dbReference>
<organism evidence="5 6">
    <name type="scientific">Morchella conica CCBAS932</name>
    <dbReference type="NCBI Taxonomy" id="1392247"/>
    <lineage>
        <taxon>Eukaryota</taxon>
        <taxon>Fungi</taxon>
        <taxon>Dikarya</taxon>
        <taxon>Ascomycota</taxon>
        <taxon>Pezizomycotina</taxon>
        <taxon>Pezizomycetes</taxon>
        <taxon>Pezizales</taxon>
        <taxon>Morchellaceae</taxon>
        <taxon>Morchella</taxon>
    </lineage>
</organism>
<feature type="compositionally biased region" description="Acidic residues" evidence="4">
    <location>
        <begin position="768"/>
        <end position="777"/>
    </location>
</feature>
<keyword evidence="3" id="KW-0539">Nucleus</keyword>
<protein>
    <recommendedName>
        <fullName evidence="7">DNA polymerase V</fullName>
    </recommendedName>
</protein>
<dbReference type="InterPro" id="IPR007015">
    <property type="entry name" value="DNA_pol_V/MYBBP1A"/>
</dbReference>
<dbReference type="GO" id="GO:0005730">
    <property type="term" value="C:nucleolus"/>
    <property type="evidence" value="ECO:0007669"/>
    <property type="project" value="InterPro"/>
</dbReference>
<feature type="region of interest" description="Disordered" evidence="4">
    <location>
        <begin position="680"/>
        <end position="777"/>
    </location>
</feature>
<comment type="similarity">
    <text evidence="2">Belongs to the MYBBP1A family.</text>
</comment>
<dbReference type="PANTHER" id="PTHR13213:SF2">
    <property type="entry name" value="MYB-BINDING PROTEIN 1A"/>
    <property type="match status" value="1"/>
</dbReference>
<evidence type="ECO:0000256" key="2">
    <source>
        <dbReference type="ARBA" id="ARBA00006809"/>
    </source>
</evidence>
<dbReference type="FunCoup" id="A0A3N4KZQ9">
    <property type="interactions" value="340"/>
</dbReference>
<dbReference type="GO" id="GO:0006355">
    <property type="term" value="P:regulation of DNA-templated transcription"/>
    <property type="evidence" value="ECO:0007669"/>
    <property type="project" value="InterPro"/>
</dbReference>
<feature type="compositionally biased region" description="Acidic residues" evidence="4">
    <location>
        <begin position="686"/>
        <end position="746"/>
    </location>
</feature>